<name>A0A7X9XBP9_9BACT</name>
<reference evidence="2 3" key="1">
    <citation type="submission" date="2020-04" db="EMBL/GenBank/DDBJ databases">
        <title>Flammeovirga sp. SR4, a novel species isolated from seawater.</title>
        <authorList>
            <person name="Wang X."/>
        </authorList>
    </citation>
    <scope>NUCLEOTIDE SEQUENCE [LARGE SCALE GENOMIC DNA]</scope>
    <source>
        <strain evidence="2 3">ATCC 23126</strain>
    </source>
</reference>
<accession>A0A7X9XBP9</accession>
<evidence type="ECO:0000259" key="1">
    <source>
        <dbReference type="PROSITE" id="PS50042"/>
    </source>
</evidence>
<dbReference type="InterPro" id="IPR014710">
    <property type="entry name" value="RmlC-like_jellyroll"/>
</dbReference>
<dbReference type="AlphaFoldDB" id="A0A7X9XBP9"/>
<dbReference type="InterPro" id="IPR000595">
    <property type="entry name" value="cNMP-bd_dom"/>
</dbReference>
<evidence type="ECO:0000313" key="3">
    <source>
        <dbReference type="Proteomes" id="UP000576082"/>
    </source>
</evidence>
<gene>
    <name evidence="2" type="ORF">HHU12_23575</name>
</gene>
<dbReference type="InterPro" id="IPR018490">
    <property type="entry name" value="cNMP-bd_dom_sf"/>
</dbReference>
<organism evidence="2 3">
    <name type="scientific">Flammeovirga aprica JL-4</name>
    <dbReference type="NCBI Taxonomy" id="694437"/>
    <lineage>
        <taxon>Bacteria</taxon>
        <taxon>Pseudomonadati</taxon>
        <taxon>Bacteroidota</taxon>
        <taxon>Cytophagia</taxon>
        <taxon>Cytophagales</taxon>
        <taxon>Flammeovirgaceae</taxon>
        <taxon>Flammeovirga</taxon>
    </lineage>
</organism>
<dbReference type="CDD" id="cd00038">
    <property type="entry name" value="CAP_ED"/>
    <property type="match status" value="1"/>
</dbReference>
<dbReference type="SUPFAM" id="SSF51206">
    <property type="entry name" value="cAMP-binding domain-like"/>
    <property type="match status" value="1"/>
</dbReference>
<evidence type="ECO:0000313" key="2">
    <source>
        <dbReference type="EMBL" id="NME70976.1"/>
    </source>
</evidence>
<proteinExistence type="predicted"/>
<dbReference type="RefSeq" id="WP_169659200.1">
    <property type="nucleotide sequence ID" value="NZ_JABANE010000081.1"/>
</dbReference>
<keyword evidence="3" id="KW-1185">Reference proteome</keyword>
<dbReference type="PROSITE" id="PS50042">
    <property type="entry name" value="CNMP_BINDING_3"/>
    <property type="match status" value="1"/>
</dbReference>
<dbReference type="Pfam" id="PF00027">
    <property type="entry name" value="cNMP_binding"/>
    <property type="match status" value="1"/>
</dbReference>
<comment type="caution">
    <text evidence="2">The sequence shown here is derived from an EMBL/GenBank/DDBJ whole genome shotgun (WGS) entry which is preliminary data.</text>
</comment>
<dbReference type="Proteomes" id="UP000576082">
    <property type="component" value="Unassembled WGS sequence"/>
</dbReference>
<feature type="domain" description="Cyclic nucleotide-binding" evidence="1">
    <location>
        <begin position="8"/>
        <end position="120"/>
    </location>
</feature>
<dbReference type="Gene3D" id="2.60.120.10">
    <property type="entry name" value="Jelly Rolls"/>
    <property type="match status" value="1"/>
</dbReference>
<dbReference type="EMBL" id="JABANE010000081">
    <property type="protein sequence ID" value="NME70976.1"/>
    <property type="molecule type" value="Genomic_DNA"/>
</dbReference>
<protein>
    <submittedName>
        <fullName evidence="2">Crp/Fnr family transcriptional regulator</fullName>
    </submittedName>
</protein>
<sequence>MIKKIIDSIHPISANSVKEIESLVELVDIQKNETFIQKDRKNNKEYFLLEGICKSYLINPEGEEITISFFTEKSIISPLNTRTKGDISVLNFQALTDVKLATIDAKEFERMMIDHLDIRNFGNTVLRNELSQKVEKEIGLASLTAKERLLKFRDEFPSLENLIPHTDIASYLGITNISLSRIRGDLAR</sequence>